<keyword evidence="2" id="KW-0645">Protease</keyword>
<dbReference type="GO" id="GO:0008234">
    <property type="term" value="F:cysteine-type peptidase activity"/>
    <property type="evidence" value="ECO:0007669"/>
    <property type="project" value="UniProtKB-KW"/>
</dbReference>
<evidence type="ECO:0000256" key="3">
    <source>
        <dbReference type="ARBA" id="ARBA00022801"/>
    </source>
</evidence>
<evidence type="ECO:0000256" key="2">
    <source>
        <dbReference type="ARBA" id="ARBA00022670"/>
    </source>
</evidence>
<dbReference type="InterPro" id="IPR051202">
    <property type="entry name" value="Peptidase_C40"/>
</dbReference>
<evidence type="ECO:0000256" key="4">
    <source>
        <dbReference type="ARBA" id="ARBA00022807"/>
    </source>
</evidence>
<keyword evidence="3" id="KW-0378">Hydrolase</keyword>
<dbReference type="SUPFAM" id="SSF54001">
    <property type="entry name" value="Cysteine proteinases"/>
    <property type="match status" value="1"/>
</dbReference>
<organism evidence="6 7">
    <name type="scientific">Terrybacteria sp. (strain RIFCSPHIGHO2_01_FULL_58_15)</name>
    <dbReference type="NCBI Taxonomy" id="1802363"/>
    <lineage>
        <taxon>Bacteria</taxon>
        <taxon>Candidatus Terryibacteriota</taxon>
    </lineage>
</organism>
<sequence>MQDRTTLRQERERRLVSFARKHLGKPYKYGARPWQAPRFFDCSSFVQYCFRRIGIDLPRVSIEQARRGKRVRRVQDVRGGDLIFARGTMGRYNPRFPSGVGHVAICVGGGRVIHAAHPQGVMEEPISRMLRTRKPLTVIRRLF</sequence>
<gene>
    <name evidence="6" type="ORF">A2682_02445</name>
</gene>
<dbReference type="AlphaFoldDB" id="A0A1G2PJX8"/>
<dbReference type="STRING" id="1802363.A2682_02445"/>
<evidence type="ECO:0000313" key="7">
    <source>
        <dbReference type="Proteomes" id="UP000178690"/>
    </source>
</evidence>
<dbReference type="Pfam" id="PF00877">
    <property type="entry name" value="NLPC_P60"/>
    <property type="match status" value="1"/>
</dbReference>
<accession>A0A1G2PJX8</accession>
<dbReference type="GO" id="GO:0006508">
    <property type="term" value="P:proteolysis"/>
    <property type="evidence" value="ECO:0007669"/>
    <property type="project" value="UniProtKB-KW"/>
</dbReference>
<protein>
    <recommendedName>
        <fullName evidence="5">NlpC/P60 domain-containing protein</fullName>
    </recommendedName>
</protein>
<feature type="domain" description="NlpC/P60" evidence="5">
    <location>
        <begin position="9"/>
        <end position="143"/>
    </location>
</feature>
<dbReference type="PANTHER" id="PTHR47053:SF1">
    <property type="entry name" value="MUREIN DD-ENDOPEPTIDASE MEPH-RELATED"/>
    <property type="match status" value="1"/>
</dbReference>
<dbReference type="Gene3D" id="3.90.1720.10">
    <property type="entry name" value="endopeptidase domain like (from Nostoc punctiforme)"/>
    <property type="match status" value="1"/>
</dbReference>
<name>A0A1G2PJX8_TERXR</name>
<evidence type="ECO:0000256" key="1">
    <source>
        <dbReference type="ARBA" id="ARBA00007074"/>
    </source>
</evidence>
<dbReference type="PANTHER" id="PTHR47053">
    <property type="entry name" value="MUREIN DD-ENDOPEPTIDASE MEPH-RELATED"/>
    <property type="match status" value="1"/>
</dbReference>
<dbReference type="PROSITE" id="PS51935">
    <property type="entry name" value="NLPC_P60"/>
    <property type="match status" value="1"/>
</dbReference>
<dbReference type="EMBL" id="MHST01000018">
    <property type="protein sequence ID" value="OHA48628.1"/>
    <property type="molecule type" value="Genomic_DNA"/>
</dbReference>
<dbReference type="Proteomes" id="UP000178690">
    <property type="component" value="Unassembled WGS sequence"/>
</dbReference>
<keyword evidence="4" id="KW-0788">Thiol protease</keyword>
<comment type="similarity">
    <text evidence="1">Belongs to the peptidase C40 family.</text>
</comment>
<evidence type="ECO:0000313" key="6">
    <source>
        <dbReference type="EMBL" id="OHA48628.1"/>
    </source>
</evidence>
<dbReference type="InterPro" id="IPR038765">
    <property type="entry name" value="Papain-like_cys_pep_sf"/>
</dbReference>
<proteinExistence type="inferred from homology"/>
<dbReference type="InterPro" id="IPR000064">
    <property type="entry name" value="NLP_P60_dom"/>
</dbReference>
<reference evidence="6 7" key="1">
    <citation type="journal article" date="2016" name="Nat. Commun.">
        <title>Thousands of microbial genomes shed light on interconnected biogeochemical processes in an aquifer system.</title>
        <authorList>
            <person name="Anantharaman K."/>
            <person name="Brown C.T."/>
            <person name="Hug L.A."/>
            <person name="Sharon I."/>
            <person name="Castelle C.J."/>
            <person name="Probst A.J."/>
            <person name="Thomas B.C."/>
            <person name="Singh A."/>
            <person name="Wilkins M.J."/>
            <person name="Karaoz U."/>
            <person name="Brodie E.L."/>
            <person name="Williams K.H."/>
            <person name="Hubbard S.S."/>
            <person name="Banfield J.F."/>
        </authorList>
    </citation>
    <scope>NUCLEOTIDE SEQUENCE [LARGE SCALE GENOMIC DNA]</scope>
    <source>
        <strain evidence="7">RIFCSPHIGHO2_01_FULL_58_15</strain>
    </source>
</reference>
<evidence type="ECO:0000259" key="5">
    <source>
        <dbReference type="PROSITE" id="PS51935"/>
    </source>
</evidence>
<comment type="caution">
    <text evidence="6">The sequence shown here is derived from an EMBL/GenBank/DDBJ whole genome shotgun (WGS) entry which is preliminary data.</text>
</comment>